<dbReference type="AlphaFoldDB" id="A0AAE0NI29"/>
<name>A0AAE0NI29_9PEZI</name>
<dbReference type="EMBL" id="JAULSW010000005">
    <property type="protein sequence ID" value="KAK3381882.1"/>
    <property type="molecule type" value="Genomic_DNA"/>
</dbReference>
<organism evidence="2 3">
    <name type="scientific">Podospora didyma</name>
    <dbReference type="NCBI Taxonomy" id="330526"/>
    <lineage>
        <taxon>Eukaryota</taxon>
        <taxon>Fungi</taxon>
        <taxon>Dikarya</taxon>
        <taxon>Ascomycota</taxon>
        <taxon>Pezizomycotina</taxon>
        <taxon>Sordariomycetes</taxon>
        <taxon>Sordariomycetidae</taxon>
        <taxon>Sordariales</taxon>
        <taxon>Podosporaceae</taxon>
        <taxon>Podospora</taxon>
    </lineage>
</organism>
<evidence type="ECO:0000256" key="1">
    <source>
        <dbReference type="SAM" id="MobiDB-lite"/>
    </source>
</evidence>
<proteinExistence type="predicted"/>
<comment type="caution">
    <text evidence="2">The sequence shown here is derived from an EMBL/GenBank/DDBJ whole genome shotgun (WGS) entry which is preliminary data.</text>
</comment>
<dbReference type="Proteomes" id="UP001285441">
    <property type="component" value="Unassembled WGS sequence"/>
</dbReference>
<gene>
    <name evidence="2" type="ORF">B0H63DRAFT_451172</name>
</gene>
<keyword evidence="3" id="KW-1185">Reference proteome</keyword>
<evidence type="ECO:0000313" key="3">
    <source>
        <dbReference type="Proteomes" id="UP001285441"/>
    </source>
</evidence>
<reference evidence="2" key="2">
    <citation type="submission" date="2023-06" db="EMBL/GenBank/DDBJ databases">
        <authorList>
            <consortium name="Lawrence Berkeley National Laboratory"/>
            <person name="Haridas S."/>
            <person name="Hensen N."/>
            <person name="Bonometti L."/>
            <person name="Westerberg I."/>
            <person name="Brannstrom I.O."/>
            <person name="Guillou S."/>
            <person name="Cros-Aarteil S."/>
            <person name="Calhoun S."/>
            <person name="Kuo A."/>
            <person name="Mondo S."/>
            <person name="Pangilinan J."/>
            <person name="Riley R."/>
            <person name="LaButti K."/>
            <person name="Andreopoulos B."/>
            <person name="Lipzen A."/>
            <person name="Chen C."/>
            <person name="Yanf M."/>
            <person name="Daum C."/>
            <person name="Ng V."/>
            <person name="Clum A."/>
            <person name="Steindorff A."/>
            <person name="Ohm R."/>
            <person name="Martin F."/>
            <person name="Silar P."/>
            <person name="Natvig D."/>
            <person name="Lalanne C."/>
            <person name="Gautier V."/>
            <person name="Ament-velasquez S.L."/>
            <person name="Kruys A."/>
            <person name="Hutchinson M.I."/>
            <person name="Powell A.J."/>
            <person name="Barry K."/>
            <person name="Miller A.N."/>
            <person name="Grigoriev I.V."/>
            <person name="Debuchy R."/>
            <person name="Gladieux P."/>
            <person name="Thoren M.H."/>
            <person name="Johannesson H."/>
        </authorList>
    </citation>
    <scope>NUCLEOTIDE SEQUENCE</scope>
    <source>
        <strain evidence="2">CBS 232.78</strain>
    </source>
</reference>
<protein>
    <submittedName>
        <fullName evidence="2">Uncharacterized protein</fullName>
    </submittedName>
</protein>
<reference evidence="2" key="1">
    <citation type="journal article" date="2023" name="Mol. Phylogenet. Evol.">
        <title>Genome-scale phylogeny and comparative genomics of the fungal order Sordariales.</title>
        <authorList>
            <person name="Hensen N."/>
            <person name="Bonometti L."/>
            <person name="Westerberg I."/>
            <person name="Brannstrom I.O."/>
            <person name="Guillou S."/>
            <person name="Cros-Aarteil S."/>
            <person name="Calhoun S."/>
            <person name="Haridas S."/>
            <person name="Kuo A."/>
            <person name="Mondo S."/>
            <person name="Pangilinan J."/>
            <person name="Riley R."/>
            <person name="LaButti K."/>
            <person name="Andreopoulos B."/>
            <person name="Lipzen A."/>
            <person name="Chen C."/>
            <person name="Yan M."/>
            <person name="Daum C."/>
            <person name="Ng V."/>
            <person name="Clum A."/>
            <person name="Steindorff A."/>
            <person name="Ohm R.A."/>
            <person name="Martin F."/>
            <person name="Silar P."/>
            <person name="Natvig D.O."/>
            <person name="Lalanne C."/>
            <person name="Gautier V."/>
            <person name="Ament-Velasquez S.L."/>
            <person name="Kruys A."/>
            <person name="Hutchinson M.I."/>
            <person name="Powell A.J."/>
            <person name="Barry K."/>
            <person name="Miller A.N."/>
            <person name="Grigoriev I.V."/>
            <person name="Debuchy R."/>
            <person name="Gladieux P."/>
            <person name="Hiltunen Thoren M."/>
            <person name="Johannesson H."/>
        </authorList>
    </citation>
    <scope>NUCLEOTIDE SEQUENCE</scope>
    <source>
        <strain evidence="2">CBS 232.78</strain>
    </source>
</reference>
<sequence length="159" mass="17922">MASTQQAARVLHTSLDPTISRLLVVPEFPSKWPFIKAYLEGIFQDVEFTQIVQNDSYQMFLPRDLSAVEVTNLNMCSLTASLDPAELIANQQAWLDAPEPEQPEEEEDEDDEDDDDDSDYISDDYSDDEDDEGDDYITGPNVEGWEGEKSNCITDGETD</sequence>
<accession>A0AAE0NI29</accession>
<feature type="compositionally biased region" description="Acidic residues" evidence="1">
    <location>
        <begin position="98"/>
        <end position="135"/>
    </location>
</feature>
<feature type="region of interest" description="Disordered" evidence="1">
    <location>
        <begin position="90"/>
        <end position="159"/>
    </location>
</feature>
<evidence type="ECO:0000313" key="2">
    <source>
        <dbReference type="EMBL" id="KAK3381882.1"/>
    </source>
</evidence>